<evidence type="ECO:0000313" key="1">
    <source>
        <dbReference type="EMBL" id="RPE02833.1"/>
    </source>
</evidence>
<dbReference type="RefSeq" id="WP_123799535.1">
    <property type="nucleotide sequence ID" value="NZ_RMVG01000003.1"/>
</dbReference>
<proteinExistence type="predicted"/>
<dbReference type="OrthoDB" id="5599602at2"/>
<dbReference type="AlphaFoldDB" id="A0A3N4P2H9"/>
<dbReference type="PANTHER" id="PTHR35841">
    <property type="entry name" value="PHOSPHONATES-BINDING PERIPLASMIC PROTEIN"/>
    <property type="match status" value="1"/>
</dbReference>
<name>A0A3N4P2H9_9GAMM</name>
<dbReference type="EMBL" id="RMVG01000003">
    <property type="protein sequence ID" value="RPE02833.1"/>
    <property type="molecule type" value="Genomic_DNA"/>
</dbReference>
<protein>
    <submittedName>
        <fullName evidence="1">Phosphate ABC transporter substrate-binding protein</fullName>
    </submittedName>
</protein>
<dbReference type="Proteomes" id="UP000281332">
    <property type="component" value="Unassembled WGS sequence"/>
</dbReference>
<accession>A0A3N4P2H9</accession>
<organism evidence="1 2">
    <name type="scientific">Candidatus Pantoea deserta</name>
    <dbReference type="NCBI Taxonomy" id="1869313"/>
    <lineage>
        <taxon>Bacteria</taxon>
        <taxon>Pseudomonadati</taxon>
        <taxon>Pseudomonadota</taxon>
        <taxon>Gammaproteobacteria</taxon>
        <taxon>Enterobacterales</taxon>
        <taxon>Erwiniaceae</taxon>
        <taxon>Pantoea</taxon>
    </lineage>
</organism>
<dbReference type="Pfam" id="PF12974">
    <property type="entry name" value="Phosphonate-bd"/>
    <property type="match status" value="1"/>
</dbReference>
<comment type="caution">
    <text evidence="1">The sequence shown here is derived from an EMBL/GenBank/DDBJ whole genome shotgun (WGS) entry which is preliminary data.</text>
</comment>
<evidence type="ECO:0000313" key="2">
    <source>
        <dbReference type="Proteomes" id="UP000281332"/>
    </source>
</evidence>
<dbReference type="PANTHER" id="PTHR35841:SF1">
    <property type="entry name" value="PHOSPHONATES-BINDING PERIPLASMIC PROTEIN"/>
    <property type="match status" value="1"/>
</dbReference>
<gene>
    <name evidence="1" type="ORF">BBB56_05340</name>
</gene>
<dbReference type="SUPFAM" id="SSF53850">
    <property type="entry name" value="Periplasmic binding protein-like II"/>
    <property type="match status" value="1"/>
</dbReference>
<sequence length="252" mass="27822">MKRLSLPMYDIHHPATQALTGRLAQWLRADVEWPDDLLTHWRARDLLLSQTCGYPLMTQLPDAQLVGAFELSAPGCDGARYRSWLVAREADKACALADFRGRRAVANSIDSHSGYNALRYLVAPLAQNGRFFRVTHLSGSHRQSLADLRAGKADIAAIDCLTWALLRCHAAHELAGLAIVGETPLCPAPPLITSVRTDQQTLATLRRILTRLVKAKAARASFISGFTVPDREAYREITRWEEEAAALGVTTL</sequence>
<dbReference type="Gene3D" id="3.40.190.10">
    <property type="entry name" value="Periplasmic binding protein-like II"/>
    <property type="match status" value="1"/>
</dbReference>
<reference evidence="1 2" key="1">
    <citation type="submission" date="2018-11" db="EMBL/GenBank/DDBJ databases">
        <title>Whole genome sequencing of Pantoea sp. RIT388.</title>
        <authorList>
            <person name="Gan H.M."/>
            <person name="Hudson A.O."/>
        </authorList>
    </citation>
    <scope>NUCLEOTIDE SEQUENCE [LARGE SCALE GENOMIC DNA]</scope>
    <source>
        <strain evidence="1 2">RIT388</strain>
    </source>
</reference>
<keyword evidence="2" id="KW-1185">Reference proteome</keyword>